<dbReference type="PATRIC" id="fig|186479.3.peg.3537"/>
<dbReference type="CDD" id="cd02204">
    <property type="entry name" value="PurL_repeat2"/>
    <property type="match status" value="1"/>
</dbReference>
<dbReference type="Pfam" id="PF00586">
    <property type="entry name" value="AIRS"/>
    <property type="match status" value="1"/>
</dbReference>
<dbReference type="Gene3D" id="3.30.1330.10">
    <property type="entry name" value="PurM-like, N-terminal domain"/>
    <property type="match status" value="1"/>
</dbReference>
<dbReference type="InterPro" id="IPR036921">
    <property type="entry name" value="PurM-like_N_sf"/>
</dbReference>
<dbReference type="Proteomes" id="UP000050509">
    <property type="component" value="Unassembled WGS sequence"/>
</dbReference>
<evidence type="ECO:0000313" key="5">
    <source>
        <dbReference type="Proteomes" id="UP000050509"/>
    </source>
</evidence>
<keyword evidence="1" id="KW-0963">Cytoplasm</keyword>
<gene>
    <name evidence="4" type="ORF">SE17_32610</name>
</gene>
<dbReference type="SUPFAM" id="SSF56042">
    <property type="entry name" value="PurM C-terminal domain-like"/>
    <property type="match status" value="1"/>
</dbReference>
<evidence type="ECO:0000256" key="1">
    <source>
        <dbReference type="ARBA" id="ARBA00022490"/>
    </source>
</evidence>
<dbReference type="GO" id="GO:0004642">
    <property type="term" value="F:phosphoribosylformylglycinamidine synthase activity"/>
    <property type="evidence" value="ECO:0007669"/>
    <property type="project" value="InterPro"/>
</dbReference>
<dbReference type="Gene3D" id="3.90.650.10">
    <property type="entry name" value="PurM-like C-terminal domain"/>
    <property type="match status" value="1"/>
</dbReference>
<dbReference type="PANTHER" id="PTHR43555:SF1">
    <property type="entry name" value="PHOSPHORIBOSYLFORMYLGLYCINAMIDINE SYNTHASE SUBUNIT PURL"/>
    <property type="match status" value="1"/>
</dbReference>
<organism evidence="4 5">
    <name type="scientific">Kouleothrix aurantiaca</name>
    <dbReference type="NCBI Taxonomy" id="186479"/>
    <lineage>
        <taxon>Bacteria</taxon>
        <taxon>Bacillati</taxon>
        <taxon>Chloroflexota</taxon>
        <taxon>Chloroflexia</taxon>
        <taxon>Chloroflexales</taxon>
        <taxon>Roseiflexineae</taxon>
        <taxon>Roseiflexaceae</taxon>
        <taxon>Kouleothrix</taxon>
    </lineage>
</organism>
<feature type="non-terminal residue" evidence="4">
    <location>
        <position position="1"/>
    </location>
</feature>
<protein>
    <submittedName>
        <fullName evidence="4">Phosphoribosylformylglycinamidine synthase</fullName>
    </submittedName>
</protein>
<dbReference type="InterPro" id="IPR010918">
    <property type="entry name" value="PurM-like_C_dom"/>
</dbReference>
<keyword evidence="5" id="KW-1185">Reference proteome</keyword>
<dbReference type="InterPro" id="IPR010074">
    <property type="entry name" value="PRibForGlyAmidine_synth_PurL"/>
</dbReference>
<dbReference type="PANTHER" id="PTHR43555">
    <property type="entry name" value="PHOSPHORIBOSYLFORMYLGLYCINAMIDINE SYNTHASE SUBUNIT PURL"/>
    <property type="match status" value="1"/>
</dbReference>
<proteinExistence type="predicted"/>
<feature type="domain" description="PurM-like C-terminal" evidence="3">
    <location>
        <begin position="129"/>
        <end position="268"/>
    </location>
</feature>
<dbReference type="GO" id="GO:0006189">
    <property type="term" value="P:'de novo' IMP biosynthetic process"/>
    <property type="evidence" value="ECO:0007669"/>
    <property type="project" value="InterPro"/>
</dbReference>
<dbReference type="InterPro" id="IPR016188">
    <property type="entry name" value="PurM-like_N"/>
</dbReference>
<dbReference type="AlphaFoldDB" id="A0A0P9EZ74"/>
<sequence>LEGLALGSGINPRYGLIDPYWMALACVDEALRNVVAVGGDPRRTAILDNFCWGDPRQPDRMAGLVRASAGCYDAALAFGTPFVSGKDSLNNEYRDAHGERTPIPPTLLITALAHVPDVRRSATMDLKEAGNFVYIVGETRDELGGSHYNGQQRSVPKVDLARAPNIMAALHGAIAGGLVRACHDLSEGGLAVAAAEMAFAGALGLQLELASLPRPAGLDDDTTLLFSESATRFLVEVRPADAPPFEEALAGLPCARLGTASATPELVITGTAGEEIVRAPIAELKAAWQGTAVV</sequence>
<evidence type="ECO:0000259" key="2">
    <source>
        <dbReference type="Pfam" id="PF00586"/>
    </source>
</evidence>
<reference evidence="4 5" key="1">
    <citation type="submission" date="2015-09" db="EMBL/GenBank/DDBJ databases">
        <title>Draft genome sequence of Kouleothrix aurantiaca JCM 19913.</title>
        <authorList>
            <person name="Hemp J."/>
        </authorList>
    </citation>
    <scope>NUCLEOTIDE SEQUENCE [LARGE SCALE GENOMIC DNA]</scope>
    <source>
        <strain evidence="4 5">COM-B</strain>
    </source>
</reference>
<dbReference type="Pfam" id="PF02769">
    <property type="entry name" value="AIRS_C"/>
    <property type="match status" value="1"/>
</dbReference>
<evidence type="ECO:0000259" key="3">
    <source>
        <dbReference type="Pfam" id="PF02769"/>
    </source>
</evidence>
<dbReference type="SUPFAM" id="SSF55326">
    <property type="entry name" value="PurM N-terminal domain-like"/>
    <property type="match status" value="1"/>
</dbReference>
<dbReference type="EMBL" id="LJCR01001967">
    <property type="protein sequence ID" value="KPV49440.1"/>
    <property type="molecule type" value="Genomic_DNA"/>
</dbReference>
<name>A0A0P9EZ74_9CHLR</name>
<comment type="caution">
    <text evidence="4">The sequence shown here is derived from an EMBL/GenBank/DDBJ whole genome shotgun (WGS) entry which is preliminary data.</text>
</comment>
<feature type="domain" description="PurM-like N-terminal" evidence="2">
    <location>
        <begin position="16"/>
        <end position="95"/>
    </location>
</feature>
<dbReference type="InterPro" id="IPR036676">
    <property type="entry name" value="PurM-like_C_sf"/>
</dbReference>
<evidence type="ECO:0000313" key="4">
    <source>
        <dbReference type="EMBL" id="KPV49440.1"/>
    </source>
</evidence>
<accession>A0A0P9EZ74</accession>